<feature type="compositionally biased region" description="Basic and acidic residues" evidence="1">
    <location>
        <begin position="59"/>
        <end position="68"/>
    </location>
</feature>
<evidence type="ECO:0000259" key="2">
    <source>
        <dbReference type="Pfam" id="PF18970"/>
    </source>
</evidence>
<dbReference type="AlphaFoldDB" id="A0A543FUP0"/>
<evidence type="ECO:0000313" key="3">
    <source>
        <dbReference type="EMBL" id="TQM37555.1"/>
    </source>
</evidence>
<accession>A0A543FUP0</accession>
<dbReference type="EMBL" id="VFPH01000002">
    <property type="protein sequence ID" value="TQM37555.1"/>
    <property type="molecule type" value="Genomic_DNA"/>
</dbReference>
<evidence type="ECO:0000256" key="1">
    <source>
        <dbReference type="SAM" id="MobiDB-lite"/>
    </source>
</evidence>
<name>A0A543FUP0_9PSEU</name>
<dbReference type="Pfam" id="PF18970">
    <property type="entry name" value="DUF5709"/>
    <property type="match status" value="1"/>
</dbReference>
<gene>
    <name evidence="3" type="ORF">FB388_4772</name>
</gene>
<feature type="domain" description="DUF5709" evidence="2">
    <location>
        <begin position="92"/>
        <end position="138"/>
    </location>
</feature>
<organism evidence="3 4">
    <name type="scientific">Pseudonocardia cypriaca</name>
    <dbReference type="NCBI Taxonomy" id="882449"/>
    <lineage>
        <taxon>Bacteria</taxon>
        <taxon>Bacillati</taxon>
        <taxon>Actinomycetota</taxon>
        <taxon>Actinomycetes</taxon>
        <taxon>Pseudonocardiales</taxon>
        <taxon>Pseudonocardiaceae</taxon>
        <taxon>Pseudonocardia</taxon>
    </lineage>
</organism>
<proteinExistence type="predicted"/>
<protein>
    <recommendedName>
        <fullName evidence="2">DUF5709 domain-containing protein</fullName>
    </recommendedName>
</protein>
<feature type="compositionally biased region" description="Acidic residues" evidence="1">
    <location>
        <begin position="7"/>
        <end position="21"/>
    </location>
</feature>
<evidence type="ECO:0000313" key="4">
    <source>
        <dbReference type="Proteomes" id="UP000319818"/>
    </source>
</evidence>
<comment type="caution">
    <text evidence="3">The sequence shown here is derived from an EMBL/GenBank/DDBJ whole genome shotgun (WGS) entry which is preliminary data.</text>
</comment>
<sequence length="144" mass="15303">MDPENRSDEDDSGVLEPEDSLDDRGVGDVLDEGWSPAEKPWASTGWGTTAREEAGDEPLDARLARELPDGEEWLGDDLGDASDTDGELLDDEVGDVRAGRLVAAGGTFDDDEELYALDAGIDGGAASAEEAAVHVVTEERRLDD</sequence>
<dbReference type="RefSeq" id="WP_142104363.1">
    <property type="nucleotide sequence ID" value="NZ_VFPH01000002.1"/>
</dbReference>
<feature type="region of interest" description="Disordered" evidence="1">
    <location>
        <begin position="1"/>
        <end position="88"/>
    </location>
</feature>
<keyword evidence="4" id="KW-1185">Reference proteome</keyword>
<dbReference type="InterPro" id="IPR043763">
    <property type="entry name" value="DUF5709"/>
</dbReference>
<dbReference type="Proteomes" id="UP000319818">
    <property type="component" value="Unassembled WGS sequence"/>
</dbReference>
<feature type="compositionally biased region" description="Acidic residues" evidence="1">
    <location>
        <begin position="69"/>
        <end position="88"/>
    </location>
</feature>
<dbReference type="OrthoDB" id="3212066at2"/>
<reference evidence="3 4" key="1">
    <citation type="submission" date="2019-06" db="EMBL/GenBank/DDBJ databases">
        <title>Sequencing the genomes of 1000 actinobacteria strains.</title>
        <authorList>
            <person name="Klenk H.-P."/>
        </authorList>
    </citation>
    <scope>NUCLEOTIDE SEQUENCE [LARGE SCALE GENOMIC DNA]</scope>
    <source>
        <strain evidence="3 4">DSM 45511</strain>
    </source>
</reference>